<sequence>MRAAALILLFVCFVECRKLSLSINKHANMDFINMEIGGGRRPVLQMFQAPALEPAPKPVQGPAPTPAPAAPAPTTKAPVQASTANPAVTPQPAKPVQPMQPTPSPALIKPVPVNPAPVANTNTTTGPGSVKSLVNFYNAQGNSSLIRPYSYSQAVKQG</sequence>
<dbReference type="RefSeq" id="XP_026739398.1">
    <property type="nucleotide sequence ID" value="XM_026883597.1"/>
</dbReference>
<feature type="compositionally biased region" description="Pro residues" evidence="1">
    <location>
        <begin position="53"/>
        <end position="71"/>
    </location>
</feature>
<feature type="compositionally biased region" description="Low complexity" evidence="1">
    <location>
        <begin position="116"/>
        <end position="125"/>
    </location>
</feature>
<dbReference type="Proteomes" id="UP000322000">
    <property type="component" value="Chromosome 16"/>
</dbReference>
<evidence type="ECO:0000256" key="2">
    <source>
        <dbReference type="SAM" id="SignalP"/>
    </source>
</evidence>
<protein>
    <submittedName>
        <fullName evidence="4">Predicted GPI-anchored protein 58</fullName>
    </submittedName>
</protein>
<feature type="compositionally biased region" description="Low complexity" evidence="1">
    <location>
        <begin position="72"/>
        <end position="81"/>
    </location>
</feature>
<accession>A0A7E5WFC0</accession>
<gene>
    <name evidence="4" type="primary">LOC113502176</name>
</gene>
<dbReference type="AlphaFoldDB" id="A0A7E5WFC0"/>
<feature type="compositionally biased region" description="Pro residues" evidence="1">
    <location>
        <begin position="92"/>
        <end position="104"/>
    </location>
</feature>
<evidence type="ECO:0000256" key="1">
    <source>
        <dbReference type="SAM" id="MobiDB-lite"/>
    </source>
</evidence>
<dbReference type="InParanoid" id="A0A7E5WFC0"/>
<dbReference type="GeneID" id="113502176"/>
<dbReference type="KEGG" id="tnl:113502176"/>
<feature type="signal peptide" evidence="2">
    <location>
        <begin position="1"/>
        <end position="16"/>
    </location>
</feature>
<feature type="region of interest" description="Disordered" evidence="1">
    <location>
        <begin position="53"/>
        <end position="129"/>
    </location>
</feature>
<name>A0A7E5WFC0_TRINI</name>
<proteinExistence type="predicted"/>
<evidence type="ECO:0000313" key="4">
    <source>
        <dbReference type="RefSeq" id="XP_026739398.1"/>
    </source>
</evidence>
<evidence type="ECO:0000313" key="3">
    <source>
        <dbReference type="Proteomes" id="UP000322000"/>
    </source>
</evidence>
<keyword evidence="3" id="KW-1185">Reference proteome</keyword>
<reference evidence="4" key="1">
    <citation type="submission" date="2025-08" db="UniProtKB">
        <authorList>
            <consortium name="RefSeq"/>
        </authorList>
    </citation>
    <scope>IDENTIFICATION</scope>
</reference>
<organism evidence="3 4">
    <name type="scientific">Trichoplusia ni</name>
    <name type="common">Cabbage looper</name>
    <dbReference type="NCBI Taxonomy" id="7111"/>
    <lineage>
        <taxon>Eukaryota</taxon>
        <taxon>Metazoa</taxon>
        <taxon>Ecdysozoa</taxon>
        <taxon>Arthropoda</taxon>
        <taxon>Hexapoda</taxon>
        <taxon>Insecta</taxon>
        <taxon>Pterygota</taxon>
        <taxon>Neoptera</taxon>
        <taxon>Endopterygota</taxon>
        <taxon>Lepidoptera</taxon>
        <taxon>Glossata</taxon>
        <taxon>Ditrysia</taxon>
        <taxon>Noctuoidea</taxon>
        <taxon>Noctuidae</taxon>
        <taxon>Plusiinae</taxon>
        <taxon>Trichoplusia</taxon>
    </lineage>
</organism>
<keyword evidence="2" id="KW-0732">Signal</keyword>
<dbReference type="OrthoDB" id="7479164at2759"/>
<feature type="chain" id="PRO_5028819885" evidence="2">
    <location>
        <begin position="17"/>
        <end position="158"/>
    </location>
</feature>